<dbReference type="RefSeq" id="WP_003592599.1">
    <property type="nucleotide sequence ID" value="NZ_AFYQ01000004.1"/>
</dbReference>
<sequence>MKKPMANAYVFNLIATVTSAVFSIFLITQNFPNVFQFGVSYKIDASNTALVKQLQMMYTPAIVVALIAAVLVFTLVITMLVLVKKRNVSALGSIIALGITLIQIGYLSGLFWLVQSVQSAFSPAGDILQNPYIGPLLQLINLLLLGGSWIANLVVAIDYRRNGIKEGRY</sequence>
<organism evidence="1 2">
    <name type="scientific">Lacticaseibacillus paracasei</name>
    <name type="common">Lactobacillus paracasei</name>
    <dbReference type="NCBI Taxonomy" id="1597"/>
    <lineage>
        <taxon>Bacteria</taxon>
        <taxon>Bacillati</taxon>
        <taxon>Bacillota</taxon>
        <taxon>Bacilli</taxon>
        <taxon>Lactobacillales</taxon>
        <taxon>Lactobacillaceae</taxon>
        <taxon>Lacticaseibacillus</taxon>
    </lineage>
</organism>
<evidence type="ECO:0000313" key="2">
    <source>
        <dbReference type="Proteomes" id="UP000285532"/>
    </source>
</evidence>
<evidence type="ECO:0000313" key="1">
    <source>
        <dbReference type="EMBL" id="RND81164.1"/>
    </source>
</evidence>
<comment type="caution">
    <text evidence="1">The sequence shown here is derived from an EMBL/GenBank/DDBJ whole genome shotgun (WGS) entry which is preliminary data.</text>
</comment>
<dbReference type="Proteomes" id="UP000285532">
    <property type="component" value="Unassembled WGS sequence"/>
</dbReference>
<dbReference type="AlphaFoldDB" id="A0A243Q2F1"/>
<name>A0A243Q2F1_LACPA</name>
<accession>K6SRX2</accession>
<accession>A0A243Q2F1</accession>
<dbReference type="EMBL" id="LKFU01000128">
    <property type="protein sequence ID" value="RND81164.1"/>
    <property type="molecule type" value="Genomic_DNA"/>
</dbReference>
<proteinExistence type="predicted"/>
<reference evidence="1 2" key="1">
    <citation type="journal article" date="2018" name="Front. Microbiol.">
        <title>Conversion of Methionine to Cysteine in Lactobacillus paracasei Depends on the Highly Mobile cysK-ctl-cysE Gene Cluster.</title>
        <authorList>
            <person name="Wuthrich D."/>
            <person name="Irmler S."/>
            <person name="Berthoud H."/>
            <person name="Guggenbuhl B."/>
            <person name="Eugster E."/>
            <person name="Bruggmann R."/>
        </authorList>
    </citation>
    <scope>NUCLEOTIDE SEQUENCE [LARGE SCALE GENOMIC DNA]</scope>
    <source>
        <strain evidence="1 2">FAM18172</strain>
    </source>
</reference>
<dbReference type="OMA" id="KPMANAY"/>
<gene>
    <name evidence="1" type="ORF">FAM18172_02993</name>
</gene>
<protein>
    <submittedName>
        <fullName evidence="1">Uncharacterized protein</fullName>
    </submittedName>
</protein>